<keyword evidence="2" id="KW-1185">Reference proteome</keyword>
<reference evidence="1 2" key="1">
    <citation type="submission" date="2021-06" db="EMBL/GenBank/DDBJ databases">
        <authorList>
            <person name="Kallberg Y."/>
            <person name="Tangrot J."/>
            <person name="Rosling A."/>
        </authorList>
    </citation>
    <scope>NUCLEOTIDE SEQUENCE [LARGE SCALE GENOMIC DNA]</scope>
    <source>
        <strain evidence="1 2">120-4 pot B 10/14</strain>
    </source>
</reference>
<protein>
    <submittedName>
        <fullName evidence="1">10862_t:CDS:1</fullName>
    </submittedName>
</protein>
<dbReference type="EMBL" id="CAJVQB010011685">
    <property type="protein sequence ID" value="CAG8749662.1"/>
    <property type="molecule type" value="Genomic_DNA"/>
</dbReference>
<gene>
    <name evidence="1" type="ORF">GMARGA_LOCUS16235</name>
</gene>
<comment type="caution">
    <text evidence="1">The sequence shown here is derived from an EMBL/GenBank/DDBJ whole genome shotgun (WGS) entry which is preliminary data.</text>
</comment>
<feature type="non-terminal residue" evidence="1">
    <location>
        <position position="1"/>
    </location>
</feature>
<accession>A0ABN7VC78</accession>
<evidence type="ECO:0000313" key="2">
    <source>
        <dbReference type="Proteomes" id="UP000789901"/>
    </source>
</evidence>
<proteinExistence type="predicted"/>
<evidence type="ECO:0000313" key="1">
    <source>
        <dbReference type="EMBL" id="CAG8749662.1"/>
    </source>
</evidence>
<dbReference type="Proteomes" id="UP000789901">
    <property type="component" value="Unassembled WGS sequence"/>
</dbReference>
<organism evidence="1 2">
    <name type="scientific">Gigaspora margarita</name>
    <dbReference type="NCBI Taxonomy" id="4874"/>
    <lineage>
        <taxon>Eukaryota</taxon>
        <taxon>Fungi</taxon>
        <taxon>Fungi incertae sedis</taxon>
        <taxon>Mucoromycota</taxon>
        <taxon>Glomeromycotina</taxon>
        <taxon>Glomeromycetes</taxon>
        <taxon>Diversisporales</taxon>
        <taxon>Gigasporaceae</taxon>
        <taxon>Gigaspora</taxon>
    </lineage>
</organism>
<name>A0ABN7VC78_GIGMA</name>
<sequence>EHILSKETKFLRVIGVQHVTIAINFGIKVPASFEKHFGSALKTLAKENLIEGSGLRQWVDTH</sequence>